<dbReference type="GO" id="GO:0004252">
    <property type="term" value="F:serine-type endopeptidase activity"/>
    <property type="evidence" value="ECO:0007669"/>
    <property type="project" value="UniProtKB-EC"/>
</dbReference>
<keyword evidence="4" id="KW-0732">Signal</keyword>
<protein>
    <submittedName>
        <fullName evidence="7">Prolyl endopeptidase</fullName>
        <ecNumber evidence="7">3.4.21.26</ecNumber>
    </submittedName>
</protein>
<dbReference type="InterPro" id="IPR023302">
    <property type="entry name" value="Pept_S9A_N"/>
</dbReference>
<evidence type="ECO:0000256" key="1">
    <source>
        <dbReference type="ARBA" id="ARBA00022670"/>
    </source>
</evidence>
<evidence type="ECO:0000256" key="3">
    <source>
        <dbReference type="ARBA" id="ARBA00022825"/>
    </source>
</evidence>
<evidence type="ECO:0000259" key="6">
    <source>
        <dbReference type="Pfam" id="PF02897"/>
    </source>
</evidence>
<feature type="domain" description="Peptidase S9 prolyl oligopeptidase catalytic" evidence="5">
    <location>
        <begin position="485"/>
        <end position="687"/>
    </location>
</feature>
<dbReference type="InterPro" id="IPR002470">
    <property type="entry name" value="Peptidase_S9A"/>
</dbReference>
<gene>
    <name evidence="7" type="ORF">DSM104440_01096</name>
</gene>
<proteinExistence type="predicted"/>
<evidence type="ECO:0000313" key="7">
    <source>
        <dbReference type="EMBL" id="QJR14302.1"/>
    </source>
</evidence>
<dbReference type="Proteomes" id="UP000503096">
    <property type="component" value="Chromosome"/>
</dbReference>
<feature type="chain" id="PRO_5026729018" evidence="4">
    <location>
        <begin position="19"/>
        <end position="688"/>
    </location>
</feature>
<evidence type="ECO:0000259" key="5">
    <source>
        <dbReference type="Pfam" id="PF00326"/>
    </source>
</evidence>
<keyword evidence="8" id="KW-1185">Reference proteome</keyword>
<dbReference type="RefSeq" id="WP_212758221.1">
    <property type="nucleotide sequence ID" value="NZ_CP053073.1"/>
</dbReference>
<dbReference type="PANTHER" id="PTHR42881">
    <property type="entry name" value="PROLYL ENDOPEPTIDASE"/>
    <property type="match status" value="1"/>
</dbReference>
<dbReference type="SUPFAM" id="SSF53474">
    <property type="entry name" value="alpha/beta-Hydrolases"/>
    <property type="match status" value="1"/>
</dbReference>
<sequence length="688" mass="77589">MKRIVAAALMTLSTMTFAQDDPYIWLEEVQGEKALSWAKAENAKTLPALEAKPQFKAIHEKLLAVYNSRERIPNVSKRGAWYYNYWQDAANPRGILRRTTLEEFRKAEPKWDLVLDVGKLSDEEKEKWVYKGSSCLYPDYNRCLISLSRAGADAVVVREFDIAKKEFVKGGFEMVESKGYFAWKDADTLYVARDFGPGTLTKSGYPRQIKVWKRGTPMADAKLLFEGIENDVSVWPIVDNEKGRTYERYSRHVDFFNSEEYIKQGDRWVRLATPSDSALTTANGLLFVRLKAEWKPAATAFKSGSLIAIDLDKFLAGGRDFELVFEPGARVSLQSYTVTKNLVVLDILDNVKGRVSEARREGGKWVLRDVPVPPAASVGVSAVERDDGDDYWMTVTSFLEPTTLYYAKGGTAQREKLKSLPSFYDAKGLKVVQYEATSKDGTKIPYFLVMREDAKLDGTNPTILYGYGGFEISMTPSYSGTIGSAWLEKGGVWALANIRGGGEFGPQWHKTAQREGRAKTHDDFIAVAEDLITRKVTTPRHLGIMGGSQGGLLVGSAFTQRPELFRAVSCQVPLLDMKRYNKLLAGASWQGEYGNPDVPADWEFISTYSPYQKVKRGTAYPKVFFYTSTRDDRVHPGHARKMVARMQEQGHDVLYYEYMEGGHAAGTNPTQQAYTWALTYTFFWDQLR</sequence>
<dbReference type="EC" id="3.4.21.26" evidence="7"/>
<dbReference type="InParanoid" id="A0A6M4H4U9"/>
<dbReference type="InterPro" id="IPR051167">
    <property type="entry name" value="Prolyl_oligopep/macrocyclase"/>
</dbReference>
<dbReference type="GO" id="GO:0006508">
    <property type="term" value="P:proteolysis"/>
    <property type="evidence" value="ECO:0007669"/>
    <property type="project" value="UniProtKB-KW"/>
</dbReference>
<dbReference type="AlphaFoldDB" id="A0A6M4H4U9"/>
<dbReference type="KEGG" id="upl:DSM104440_01096"/>
<dbReference type="Pfam" id="PF02897">
    <property type="entry name" value="Peptidase_S9_N"/>
    <property type="match status" value="2"/>
</dbReference>
<feature type="signal peptide" evidence="4">
    <location>
        <begin position="1"/>
        <end position="18"/>
    </location>
</feature>
<keyword evidence="3" id="KW-0720">Serine protease</keyword>
<feature type="domain" description="Peptidase S9A N-terminal" evidence="6">
    <location>
        <begin position="302"/>
        <end position="418"/>
    </location>
</feature>
<reference evidence="7 8" key="1">
    <citation type="submission" date="2020-04" db="EMBL/GenBank/DDBJ databases">
        <title>Usitatibacter rugosus gen. nov., sp. nov. and Usitatibacter palustris sp. nov., novel members of Usitatibacteraceae fam. nov. within the order Nitrosomonadales isolated from soil.</title>
        <authorList>
            <person name="Huber K.J."/>
            <person name="Neumann-Schaal M."/>
            <person name="Geppert A."/>
            <person name="Luckner M."/>
            <person name="Wanner G."/>
            <person name="Overmann J."/>
        </authorList>
    </citation>
    <scope>NUCLEOTIDE SEQUENCE [LARGE SCALE GENOMIC DNA]</scope>
    <source>
        <strain evidence="7 8">Swamp67</strain>
    </source>
</reference>
<dbReference type="EMBL" id="CP053073">
    <property type="protein sequence ID" value="QJR14302.1"/>
    <property type="molecule type" value="Genomic_DNA"/>
</dbReference>
<dbReference type="Gene3D" id="3.40.50.1820">
    <property type="entry name" value="alpha/beta hydrolase"/>
    <property type="match status" value="1"/>
</dbReference>
<keyword evidence="2 7" id="KW-0378">Hydrolase</keyword>
<dbReference type="PANTHER" id="PTHR42881:SF13">
    <property type="entry name" value="PROLYL ENDOPEPTIDASE"/>
    <property type="match status" value="1"/>
</dbReference>
<evidence type="ECO:0000256" key="4">
    <source>
        <dbReference type="SAM" id="SignalP"/>
    </source>
</evidence>
<keyword evidence="1" id="KW-0645">Protease</keyword>
<dbReference type="SUPFAM" id="SSF50993">
    <property type="entry name" value="Peptidase/esterase 'gauge' domain"/>
    <property type="match status" value="1"/>
</dbReference>
<dbReference type="InterPro" id="IPR001375">
    <property type="entry name" value="Peptidase_S9_cat"/>
</dbReference>
<dbReference type="Pfam" id="PF00326">
    <property type="entry name" value="Peptidase_S9"/>
    <property type="match status" value="1"/>
</dbReference>
<dbReference type="GO" id="GO:0070012">
    <property type="term" value="F:oligopeptidase activity"/>
    <property type="evidence" value="ECO:0007669"/>
    <property type="project" value="TreeGrafter"/>
</dbReference>
<name>A0A6M4H4U9_9PROT</name>
<evidence type="ECO:0000256" key="2">
    <source>
        <dbReference type="ARBA" id="ARBA00022801"/>
    </source>
</evidence>
<dbReference type="Gene3D" id="2.130.10.120">
    <property type="entry name" value="Prolyl oligopeptidase, N-terminal domain"/>
    <property type="match status" value="1"/>
</dbReference>
<evidence type="ECO:0000313" key="8">
    <source>
        <dbReference type="Proteomes" id="UP000503096"/>
    </source>
</evidence>
<dbReference type="InterPro" id="IPR029058">
    <property type="entry name" value="AB_hydrolase_fold"/>
</dbReference>
<organism evidence="7 8">
    <name type="scientific">Usitatibacter palustris</name>
    <dbReference type="NCBI Taxonomy" id="2732487"/>
    <lineage>
        <taxon>Bacteria</taxon>
        <taxon>Pseudomonadati</taxon>
        <taxon>Pseudomonadota</taxon>
        <taxon>Betaproteobacteria</taxon>
        <taxon>Nitrosomonadales</taxon>
        <taxon>Usitatibacteraceae</taxon>
        <taxon>Usitatibacter</taxon>
    </lineage>
</organism>
<accession>A0A6M4H4U9</accession>
<feature type="domain" description="Peptidase S9A N-terminal" evidence="6">
    <location>
        <begin position="20"/>
        <end position="234"/>
    </location>
</feature>
<dbReference type="GO" id="GO:0005829">
    <property type="term" value="C:cytosol"/>
    <property type="evidence" value="ECO:0007669"/>
    <property type="project" value="TreeGrafter"/>
</dbReference>
<dbReference type="PRINTS" id="PR00862">
    <property type="entry name" value="PROLIGOPTASE"/>
</dbReference>